<dbReference type="Proteomes" id="UP000326170">
    <property type="component" value="Chromosome"/>
</dbReference>
<dbReference type="AlphaFoldDB" id="A0A5P9P6I0"/>
<dbReference type="Gene3D" id="1.10.10.10">
    <property type="entry name" value="Winged helix-like DNA-binding domain superfamily/Winged helix DNA-binding domain"/>
    <property type="match status" value="2"/>
</dbReference>
<proteinExistence type="predicted"/>
<dbReference type="InterPro" id="IPR055768">
    <property type="entry name" value="DUF7344"/>
</dbReference>
<sequence length="247" mass="27072">MSNSGNGRLPHARDELFDVLADETRRGIIRIVSERSPAGITKVDLATELAARTTDRTPAAVRDEDRQRLLVDCHHRTLPALFEAGLLEETDDGRLVATDHWAFDDADLVAAIDGSTDDAETDLDALFEALSDTRRRTLLSVLADQHEPYSTDALARAVAASETGTTPRDVAQERLERVHSMLKHVHLPVLNDAGIIGYDAESGLVSYDDHPALCERWLADTRDRRSDATRGKALKAATAVLRSASSR</sequence>
<dbReference type="RefSeq" id="WP_152942967.1">
    <property type="nucleotide sequence ID" value="NZ_CP045488.1"/>
</dbReference>
<dbReference type="EMBL" id="CP045488">
    <property type="protein sequence ID" value="QFU83769.1"/>
    <property type="molecule type" value="Genomic_DNA"/>
</dbReference>
<name>A0A5P9P6I0_9EURY</name>
<dbReference type="Pfam" id="PF24035">
    <property type="entry name" value="DUF7344"/>
    <property type="match status" value="2"/>
</dbReference>
<dbReference type="InterPro" id="IPR036388">
    <property type="entry name" value="WH-like_DNA-bd_sf"/>
</dbReference>
<feature type="domain" description="DUF7344" evidence="1">
    <location>
        <begin position="17"/>
        <end position="96"/>
    </location>
</feature>
<reference evidence="2 3" key="1">
    <citation type="journal article" date="2007" name="Int. J. Syst. Evol. Microbiol.">
        <title>Natronorubrum sulfidifaciens sp. nov., an extremely haloalkaliphilic archaeon isolated from Aiding salt lake in Xin-Jiang, China.</title>
        <authorList>
            <person name="Cui H.L."/>
            <person name="Tohty D."/>
            <person name="Liu H.C."/>
            <person name="Liu S.J."/>
            <person name="Oren A."/>
            <person name="Zhou P.J."/>
        </authorList>
    </citation>
    <scope>NUCLEOTIDE SEQUENCE [LARGE SCALE GENOMIC DNA]</scope>
    <source>
        <strain evidence="2 3">7-3</strain>
    </source>
</reference>
<feature type="domain" description="DUF7344" evidence="1">
    <location>
        <begin position="127"/>
        <end position="206"/>
    </location>
</feature>
<keyword evidence="3" id="KW-1185">Reference proteome</keyword>
<accession>A0A5P9P6I0</accession>
<gene>
    <name evidence="2" type="ORF">GCU68_15110</name>
</gene>
<dbReference type="OrthoDB" id="194397at2157"/>
<evidence type="ECO:0000313" key="2">
    <source>
        <dbReference type="EMBL" id="QFU83769.1"/>
    </source>
</evidence>
<organism evidence="2 3">
    <name type="scientific">Natronorubrum aibiense</name>
    <dbReference type="NCBI Taxonomy" id="348826"/>
    <lineage>
        <taxon>Archaea</taxon>
        <taxon>Methanobacteriati</taxon>
        <taxon>Methanobacteriota</taxon>
        <taxon>Stenosarchaea group</taxon>
        <taxon>Halobacteria</taxon>
        <taxon>Halobacteriales</taxon>
        <taxon>Natrialbaceae</taxon>
        <taxon>Natronorubrum</taxon>
    </lineage>
</organism>
<evidence type="ECO:0000259" key="1">
    <source>
        <dbReference type="Pfam" id="PF24035"/>
    </source>
</evidence>
<dbReference type="KEGG" id="nas:GCU68_15110"/>
<dbReference type="GeneID" id="42302400"/>
<evidence type="ECO:0000313" key="3">
    <source>
        <dbReference type="Proteomes" id="UP000326170"/>
    </source>
</evidence>
<protein>
    <recommendedName>
        <fullName evidence="1">DUF7344 domain-containing protein</fullName>
    </recommendedName>
</protein>